<accession>A0A518B9Y3</accession>
<feature type="region of interest" description="Disordered" evidence="1">
    <location>
        <begin position="209"/>
        <end position="242"/>
    </location>
</feature>
<evidence type="ECO:0000256" key="1">
    <source>
        <dbReference type="SAM" id="MobiDB-lite"/>
    </source>
</evidence>
<organism evidence="2 3">
    <name type="scientific">Kolteria novifilia</name>
    <dbReference type="NCBI Taxonomy" id="2527975"/>
    <lineage>
        <taxon>Bacteria</taxon>
        <taxon>Pseudomonadati</taxon>
        <taxon>Planctomycetota</taxon>
        <taxon>Planctomycetia</taxon>
        <taxon>Kolteriales</taxon>
        <taxon>Kolteriaceae</taxon>
        <taxon>Kolteria</taxon>
    </lineage>
</organism>
<reference evidence="2 3" key="1">
    <citation type="submission" date="2019-02" db="EMBL/GenBank/DDBJ databases">
        <title>Deep-cultivation of Planctomycetes and their phenomic and genomic characterization uncovers novel biology.</title>
        <authorList>
            <person name="Wiegand S."/>
            <person name="Jogler M."/>
            <person name="Boedeker C."/>
            <person name="Pinto D."/>
            <person name="Vollmers J."/>
            <person name="Rivas-Marin E."/>
            <person name="Kohn T."/>
            <person name="Peeters S.H."/>
            <person name="Heuer A."/>
            <person name="Rast P."/>
            <person name="Oberbeckmann S."/>
            <person name="Bunk B."/>
            <person name="Jeske O."/>
            <person name="Meyerdierks A."/>
            <person name="Storesund J.E."/>
            <person name="Kallscheuer N."/>
            <person name="Luecker S."/>
            <person name="Lage O.M."/>
            <person name="Pohl T."/>
            <person name="Merkel B.J."/>
            <person name="Hornburger P."/>
            <person name="Mueller R.-W."/>
            <person name="Bruemmer F."/>
            <person name="Labrenz M."/>
            <person name="Spormann A.M."/>
            <person name="Op den Camp H."/>
            <person name="Overmann J."/>
            <person name="Amann R."/>
            <person name="Jetten M.S.M."/>
            <person name="Mascher T."/>
            <person name="Medema M.H."/>
            <person name="Devos D.P."/>
            <person name="Kaster A.-K."/>
            <person name="Ovreas L."/>
            <person name="Rohde M."/>
            <person name="Galperin M.Y."/>
            <person name="Jogler C."/>
        </authorList>
    </citation>
    <scope>NUCLEOTIDE SEQUENCE [LARGE SCALE GENOMIC DNA]</scope>
    <source>
        <strain evidence="2 3">Pan216</strain>
    </source>
</reference>
<gene>
    <name evidence="2" type="ORF">Pan216_46040</name>
</gene>
<keyword evidence="3" id="KW-1185">Reference proteome</keyword>
<name>A0A518B9Y3_9BACT</name>
<protein>
    <submittedName>
        <fullName evidence="2">Uncharacterized protein</fullName>
    </submittedName>
</protein>
<dbReference type="RefSeq" id="WP_145261404.1">
    <property type="nucleotide sequence ID" value="NZ_CP036279.1"/>
</dbReference>
<dbReference type="Proteomes" id="UP000317093">
    <property type="component" value="Chromosome"/>
</dbReference>
<proteinExistence type="predicted"/>
<evidence type="ECO:0000313" key="3">
    <source>
        <dbReference type="Proteomes" id="UP000317093"/>
    </source>
</evidence>
<dbReference type="AlphaFoldDB" id="A0A518B9Y3"/>
<dbReference type="KEGG" id="knv:Pan216_46040"/>
<evidence type="ECO:0000313" key="2">
    <source>
        <dbReference type="EMBL" id="QDU63723.1"/>
    </source>
</evidence>
<dbReference type="EMBL" id="CP036279">
    <property type="protein sequence ID" value="QDU63723.1"/>
    <property type="molecule type" value="Genomic_DNA"/>
</dbReference>
<sequence>MMTARMRRSIGWGTVMVAIAVVCLAWRQGATAQPPAPEAKPSQDPAIFRFSVRATPGSPDRVYLRVEELHCLESQDLGADEIFYRAFGMRTPAQSTIEVEDEGPNATKRGQRLWYTVLEPGERAATTLELWEYDPSLTGAGNDLIGTVDAELYHVGSRIEITMRPGQFCELDSAEDAEKPAYRMTGSDAIYRLVLWGEAQEAAEIRDSVERFSPRRKRRREKIAEQPPRKQSQSRNMRPRPY</sequence>